<reference evidence="1" key="2">
    <citation type="journal article" date="2023" name="Science">
        <title>Genomic signatures of disease resistance in endangered staghorn corals.</title>
        <authorList>
            <person name="Vollmer S.V."/>
            <person name="Selwyn J.D."/>
            <person name="Despard B.A."/>
            <person name="Roesel C.L."/>
        </authorList>
    </citation>
    <scope>NUCLEOTIDE SEQUENCE</scope>
    <source>
        <strain evidence="1">K2</strain>
    </source>
</reference>
<accession>A0AAD9QY41</accession>
<gene>
    <name evidence="1" type="ORF">P5673_006128</name>
</gene>
<proteinExistence type="predicted"/>
<organism evidence="1 2">
    <name type="scientific">Acropora cervicornis</name>
    <name type="common">Staghorn coral</name>
    <dbReference type="NCBI Taxonomy" id="6130"/>
    <lineage>
        <taxon>Eukaryota</taxon>
        <taxon>Metazoa</taxon>
        <taxon>Cnidaria</taxon>
        <taxon>Anthozoa</taxon>
        <taxon>Hexacorallia</taxon>
        <taxon>Scleractinia</taxon>
        <taxon>Astrocoeniina</taxon>
        <taxon>Acroporidae</taxon>
        <taxon>Acropora</taxon>
    </lineage>
</organism>
<name>A0AAD9QY41_ACRCE</name>
<dbReference type="Proteomes" id="UP001249851">
    <property type="component" value="Unassembled WGS sequence"/>
</dbReference>
<dbReference type="EMBL" id="JARQWQ010000010">
    <property type="protein sequence ID" value="KAK2569226.1"/>
    <property type="molecule type" value="Genomic_DNA"/>
</dbReference>
<keyword evidence="2" id="KW-1185">Reference proteome</keyword>
<protein>
    <submittedName>
        <fullName evidence="1">Uncharacterized protein</fullName>
    </submittedName>
</protein>
<sequence>MVDPRRRIPTTFLKELLIASVLHVNGYERAKYPQLLELKYPLFDDRVDKPFITDHVYGYASGFGWSYTQESDLPVTLRYLPSFQQLKPAIEVLSQNSRNTFMKRDSLEMPTLPFNQRVMCMWKNPGSTIFIDAFKTAAEQKSKLRKLEEGNRYVRVGQ</sequence>
<reference evidence="1" key="1">
    <citation type="journal article" date="2023" name="G3 (Bethesda)">
        <title>Whole genome assembly and annotation of the endangered Caribbean coral Acropora cervicornis.</title>
        <authorList>
            <person name="Selwyn J.D."/>
            <person name="Vollmer S.V."/>
        </authorList>
    </citation>
    <scope>NUCLEOTIDE SEQUENCE</scope>
    <source>
        <strain evidence="1">K2</strain>
    </source>
</reference>
<evidence type="ECO:0000313" key="2">
    <source>
        <dbReference type="Proteomes" id="UP001249851"/>
    </source>
</evidence>
<evidence type="ECO:0000313" key="1">
    <source>
        <dbReference type="EMBL" id="KAK2569226.1"/>
    </source>
</evidence>
<dbReference type="AlphaFoldDB" id="A0AAD9QY41"/>
<comment type="caution">
    <text evidence="1">The sequence shown here is derived from an EMBL/GenBank/DDBJ whole genome shotgun (WGS) entry which is preliminary data.</text>
</comment>